<evidence type="ECO:0000313" key="1">
    <source>
        <dbReference type="EMBL" id="PWY56151.1"/>
    </source>
</evidence>
<organism evidence="1 2">
    <name type="scientific">Legionella qingyii</name>
    <dbReference type="NCBI Taxonomy" id="2184757"/>
    <lineage>
        <taxon>Bacteria</taxon>
        <taxon>Pseudomonadati</taxon>
        <taxon>Pseudomonadota</taxon>
        <taxon>Gammaproteobacteria</taxon>
        <taxon>Legionellales</taxon>
        <taxon>Legionellaceae</taxon>
        <taxon>Legionella</taxon>
    </lineage>
</organism>
<gene>
    <name evidence="1" type="ORF">DGG96_08390</name>
</gene>
<accession>A0A317U362</accession>
<proteinExistence type="predicted"/>
<name>A0A317U362_9GAMM</name>
<dbReference type="EMBL" id="QHJG01000011">
    <property type="protein sequence ID" value="PWY56151.1"/>
    <property type="molecule type" value="Genomic_DNA"/>
</dbReference>
<comment type="caution">
    <text evidence="1">The sequence shown here is derived from an EMBL/GenBank/DDBJ whole genome shotgun (WGS) entry which is preliminary data.</text>
</comment>
<dbReference type="AlphaFoldDB" id="A0A317U362"/>
<protein>
    <submittedName>
        <fullName evidence="1">Uncharacterized protein</fullName>
    </submittedName>
</protein>
<dbReference type="Proteomes" id="UP000247152">
    <property type="component" value="Unassembled WGS sequence"/>
</dbReference>
<reference evidence="1 2" key="1">
    <citation type="submission" date="2018-05" db="EMBL/GenBank/DDBJ databases">
        <title>Legionella qingyii sp.nov., whole genome shotgun sequence.</title>
        <authorList>
            <person name="Wu H."/>
            <person name="Zhu Q."/>
            <person name="Hu C."/>
        </authorList>
    </citation>
    <scope>NUCLEOTIDE SEQUENCE [LARGE SCALE GENOMIC DNA]</scope>
    <source>
        <strain evidence="1 2">HEB18</strain>
    </source>
</reference>
<sequence>MLVIQNDVASRMTVFQIYARKKGLKMRKTNDGGKGSVLIRKPRIIMSFKSLPKENEVGIIVKRNLTEWLNGMQISGDVEKS</sequence>
<evidence type="ECO:0000313" key="2">
    <source>
        <dbReference type="Proteomes" id="UP000247152"/>
    </source>
</evidence>